<evidence type="ECO:0000313" key="2">
    <source>
        <dbReference type="Proteomes" id="UP000199271"/>
    </source>
</evidence>
<accession>A0ABP2B752</accession>
<name>A0ABP2B752_9LACO</name>
<protein>
    <submittedName>
        <fullName evidence="1">Uncharacterized protein</fullName>
    </submittedName>
</protein>
<sequence length="124" mass="13698">MGNLGWYQLMTTVAKKVGGPKQLLALVAAGGYVIIRGVEAGGKKVIKLVKKDNKEKSTSKVLPAYKFIIDGKDDKGLIFSSGDVFYVAARHDDVILIEKEKDDNNPYFVSVDWLMKVSSFKDNN</sequence>
<gene>
    <name evidence="1" type="ORF">C122C_0163</name>
</gene>
<organism evidence="1 2">
    <name type="scientific">Leuconostoc gasicomitatum</name>
    <dbReference type="NCBI Taxonomy" id="115778"/>
    <lineage>
        <taxon>Bacteria</taxon>
        <taxon>Bacillati</taxon>
        <taxon>Bacillota</taxon>
        <taxon>Bacilli</taxon>
        <taxon>Lactobacillales</taxon>
        <taxon>Lactobacillaceae</taxon>
        <taxon>Leuconostoc</taxon>
        <taxon>Leuconostoc gelidum group</taxon>
    </lineage>
</organism>
<dbReference type="EMBL" id="FBSY01000008">
    <property type="protein sequence ID" value="CUW12410.1"/>
    <property type="molecule type" value="Genomic_DNA"/>
</dbReference>
<comment type="caution">
    <text evidence="1">The sequence shown here is derived from an EMBL/GenBank/DDBJ whole genome shotgun (WGS) entry which is preliminary data.</text>
</comment>
<dbReference type="Proteomes" id="UP000199271">
    <property type="component" value="Unassembled WGS sequence"/>
</dbReference>
<evidence type="ECO:0000313" key="1">
    <source>
        <dbReference type="EMBL" id="CUW12410.1"/>
    </source>
</evidence>
<keyword evidence="2" id="KW-1185">Reference proteome</keyword>
<proteinExistence type="predicted"/>
<reference evidence="1 2" key="1">
    <citation type="submission" date="2015-12" db="EMBL/GenBank/DDBJ databases">
        <authorList>
            <person name="Andreevskaya M."/>
        </authorList>
    </citation>
    <scope>NUCLEOTIDE SEQUENCE [LARGE SCALE GENOMIC DNA]</scope>
    <source>
        <strain evidence="1 2">C122c</strain>
    </source>
</reference>